<dbReference type="Pfam" id="PF00155">
    <property type="entry name" value="Aminotran_1_2"/>
    <property type="match status" value="1"/>
</dbReference>
<organism evidence="7 8">
    <name type="scientific">Sinimarinibacterium flocculans</name>
    <dbReference type="NCBI Taxonomy" id="985250"/>
    <lineage>
        <taxon>Bacteria</taxon>
        <taxon>Pseudomonadati</taxon>
        <taxon>Pseudomonadota</taxon>
        <taxon>Gammaproteobacteria</taxon>
        <taxon>Nevskiales</taxon>
        <taxon>Nevskiaceae</taxon>
        <taxon>Sinimarinibacterium</taxon>
    </lineage>
</organism>
<keyword evidence="4" id="KW-0238">DNA-binding</keyword>
<dbReference type="PANTHER" id="PTHR46577">
    <property type="entry name" value="HTH-TYPE TRANSCRIPTIONAL REGULATORY PROTEIN GABR"/>
    <property type="match status" value="1"/>
</dbReference>
<dbReference type="CDD" id="cd07377">
    <property type="entry name" value="WHTH_GntR"/>
    <property type="match status" value="1"/>
</dbReference>
<accession>A0A318ECQ2</accession>
<gene>
    <name evidence="7" type="ORF">C8D93_10547</name>
</gene>
<evidence type="ECO:0000256" key="5">
    <source>
        <dbReference type="ARBA" id="ARBA00023163"/>
    </source>
</evidence>
<dbReference type="InterPro" id="IPR015421">
    <property type="entry name" value="PyrdxlP-dep_Trfase_major"/>
</dbReference>
<dbReference type="InterPro" id="IPR015424">
    <property type="entry name" value="PyrdxlP-dep_Trfase"/>
</dbReference>
<keyword evidence="8" id="KW-1185">Reference proteome</keyword>
<comment type="caution">
    <text evidence="7">The sequence shown here is derived from an EMBL/GenBank/DDBJ whole genome shotgun (WGS) entry which is preliminary data.</text>
</comment>
<evidence type="ECO:0000256" key="2">
    <source>
        <dbReference type="ARBA" id="ARBA00022898"/>
    </source>
</evidence>
<dbReference type="SUPFAM" id="SSF53383">
    <property type="entry name" value="PLP-dependent transferases"/>
    <property type="match status" value="1"/>
</dbReference>
<evidence type="ECO:0000256" key="3">
    <source>
        <dbReference type="ARBA" id="ARBA00023015"/>
    </source>
</evidence>
<dbReference type="OrthoDB" id="9804020at2"/>
<dbReference type="InterPro" id="IPR000524">
    <property type="entry name" value="Tscrpt_reg_HTH_GntR"/>
</dbReference>
<dbReference type="SMART" id="SM00345">
    <property type="entry name" value="HTH_GNTR"/>
    <property type="match status" value="1"/>
</dbReference>
<dbReference type="InterPro" id="IPR036390">
    <property type="entry name" value="WH_DNA-bd_sf"/>
</dbReference>
<dbReference type="InterPro" id="IPR051446">
    <property type="entry name" value="HTH_trans_reg/aminotransferase"/>
</dbReference>
<name>A0A318ECQ2_9GAMM</name>
<dbReference type="RefSeq" id="WP_110265167.1">
    <property type="nucleotide sequence ID" value="NZ_CAKZQT010000001.1"/>
</dbReference>
<dbReference type="InterPro" id="IPR036388">
    <property type="entry name" value="WH-like_DNA-bd_sf"/>
</dbReference>
<proteinExistence type="inferred from homology"/>
<dbReference type="Pfam" id="PF00392">
    <property type="entry name" value="GntR"/>
    <property type="match status" value="1"/>
</dbReference>
<dbReference type="GO" id="GO:0003700">
    <property type="term" value="F:DNA-binding transcription factor activity"/>
    <property type="evidence" value="ECO:0007669"/>
    <property type="project" value="InterPro"/>
</dbReference>
<dbReference type="AlphaFoldDB" id="A0A318ECQ2"/>
<dbReference type="Gene3D" id="1.10.10.10">
    <property type="entry name" value="Winged helix-like DNA-binding domain superfamily/Winged helix DNA-binding domain"/>
    <property type="match status" value="1"/>
</dbReference>
<dbReference type="GO" id="GO:0003677">
    <property type="term" value="F:DNA binding"/>
    <property type="evidence" value="ECO:0007669"/>
    <property type="project" value="UniProtKB-KW"/>
</dbReference>
<dbReference type="CDD" id="cd00609">
    <property type="entry name" value="AAT_like"/>
    <property type="match status" value="1"/>
</dbReference>
<keyword evidence="5" id="KW-0804">Transcription</keyword>
<feature type="domain" description="HTH gntR-type" evidence="6">
    <location>
        <begin position="4"/>
        <end position="72"/>
    </location>
</feature>
<evidence type="ECO:0000313" key="7">
    <source>
        <dbReference type="EMBL" id="PXV67691.1"/>
    </source>
</evidence>
<evidence type="ECO:0000259" key="6">
    <source>
        <dbReference type="PROSITE" id="PS50949"/>
    </source>
</evidence>
<evidence type="ECO:0000256" key="4">
    <source>
        <dbReference type="ARBA" id="ARBA00023125"/>
    </source>
</evidence>
<protein>
    <submittedName>
        <fullName evidence="7">GntR family transcriptional regulator</fullName>
    </submittedName>
</protein>
<dbReference type="Proteomes" id="UP000248330">
    <property type="component" value="Unassembled WGS sequence"/>
</dbReference>
<dbReference type="InterPro" id="IPR015422">
    <property type="entry name" value="PyrdxlP-dep_Trfase_small"/>
</dbReference>
<sequence length="483" mass="52417">MADIPAYRRIADEIGKLILEGHIADGARLPAVRELAMQRGTSVTTAVEVLRLLERRDLVEARPRVGYFARRPRPGVPEPAMSRPRMQARQVRVSDVVAQMFSADGDDASRPVPLGAALPGPELLHSAALQRATARWTRRSPRLLTGYGLLDGSPRLRRRLAARYLRCATPLDVPELLITNGCMEAINLALRAVCRPRDGVIVESPCYFGFLQVLEALGLKACEVPTHPRTGLSVAAVERLLSAANGRGIRACIVSPTNSNPSGATMSDADKAALVALCRRHGVALIEDDLYGELQFSGARPLPLRHFDTHGEVMLCGSFSKTLAPGARVGWIAAGRHAAEVRRLKFAVSVTTAPLLQEAIADLLEGGAYDRHLRRLRAECERQLRQVTQWVIEAFPVGTRVMQPQGGFLLWVQLPGAADAMALYRGAADEGIEFAPGPLFGSGFADCLRINCGQRPTRRIEDAIRRLGVLAAELATDLAPRAA</sequence>
<keyword evidence="2" id="KW-0663">Pyridoxal phosphate</keyword>
<dbReference type="PANTHER" id="PTHR46577:SF2">
    <property type="entry name" value="TRANSCRIPTIONAL REGULATORY PROTEIN"/>
    <property type="match status" value="1"/>
</dbReference>
<reference evidence="7 8" key="1">
    <citation type="submission" date="2018-04" db="EMBL/GenBank/DDBJ databases">
        <title>Genomic Encyclopedia of Type Strains, Phase IV (KMG-IV): sequencing the most valuable type-strain genomes for metagenomic binning, comparative biology and taxonomic classification.</title>
        <authorList>
            <person name="Goeker M."/>
        </authorList>
    </citation>
    <scope>NUCLEOTIDE SEQUENCE [LARGE SCALE GENOMIC DNA]</scope>
    <source>
        <strain evidence="7 8">DSM 104150</strain>
    </source>
</reference>
<comment type="similarity">
    <text evidence="1">In the C-terminal section; belongs to the class-I pyridoxal-phosphate-dependent aminotransferase family.</text>
</comment>
<keyword evidence="3" id="KW-0805">Transcription regulation</keyword>
<dbReference type="EMBL" id="QICN01000005">
    <property type="protein sequence ID" value="PXV67691.1"/>
    <property type="molecule type" value="Genomic_DNA"/>
</dbReference>
<dbReference type="InterPro" id="IPR004839">
    <property type="entry name" value="Aminotransferase_I/II_large"/>
</dbReference>
<dbReference type="SUPFAM" id="SSF46785">
    <property type="entry name" value="Winged helix' DNA-binding domain"/>
    <property type="match status" value="1"/>
</dbReference>
<dbReference type="GO" id="GO:0030170">
    <property type="term" value="F:pyridoxal phosphate binding"/>
    <property type="evidence" value="ECO:0007669"/>
    <property type="project" value="InterPro"/>
</dbReference>
<dbReference type="PROSITE" id="PS50949">
    <property type="entry name" value="HTH_GNTR"/>
    <property type="match status" value="1"/>
</dbReference>
<dbReference type="Gene3D" id="3.40.640.10">
    <property type="entry name" value="Type I PLP-dependent aspartate aminotransferase-like (Major domain)"/>
    <property type="match status" value="1"/>
</dbReference>
<dbReference type="Gene3D" id="3.90.1150.10">
    <property type="entry name" value="Aspartate Aminotransferase, domain 1"/>
    <property type="match status" value="1"/>
</dbReference>
<evidence type="ECO:0000313" key="8">
    <source>
        <dbReference type="Proteomes" id="UP000248330"/>
    </source>
</evidence>
<evidence type="ECO:0000256" key="1">
    <source>
        <dbReference type="ARBA" id="ARBA00005384"/>
    </source>
</evidence>